<feature type="compositionally biased region" description="Polar residues" evidence="7">
    <location>
        <begin position="142"/>
        <end position="159"/>
    </location>
</feature>
<dbReference type="AlphaFoldDB" id="A0A9P5NZI2"/>
<dbReference type="GO" id="GO:0000978">
    <property type="term" value="F:RNA polymerase II cis-regulatory region sequence-specific DNA binding"/>
    <property type="evidence" value="ECO:0007669"/>
    <property type="project" value="TreeGrafter"/>
</dbReference>
<feature type="compositionally biased region" description="Low complexity" evidence="7">
    <location>
        <begin position="360"/>
        <end position="383"/>
    </location>
</feature>
<keyword evidence="10" id="KW-1185">Reference proteome</keyword>
<feature type="region of interest" description="Disordered" evidence="7">
    <location>
        <begin position="349"/>
        <end position="383"/>
    </location>
</feature>
<comment type="subcellular location">
    <subcellularLocation>
        <location evidence="1">Nucleus</location>
    </subcellularLocation>
</comment>
<evidence type="ECO:0000259" key="8">
    <source>
        <dbReference type="PROSITE" id="PS51088"/>
    </source>
</evidence>
<evidence type="ECO:0000256" key="4">
    <source>
        <dbReference type="ARBA" id="ARBA00023163"/>
    </source>
</evidence>
<protein>
    <recommendedName>
        <fullName evidence="8">TEA domain-containing protein</fullName>
    </recommendedName>
</protein>
<feature type="compositionally biased region" description="Pro residues" evidence="7">
    <location>
        <begin position="167"/>
        <end position="176"/>
    </location>
</feature>
<keyword evidence="5" id="KW-0539">Nucleus</keyword>
<reference evidence="9" key="1">
    <citation type="submission" date="2020-11" db="EMBL/GenBank/DDBJ databases">
        <authorList>
            <consortium name="DOE Joint Genome Institute"/>
            <person name="Ahrendt S."/>
            <person name="Riley R."/>
            <person name="Andreopoulos W."/>
            <person name="LaButti K."/>
            <person name="Pangilinan J."/>
            <person name="Ruiz-duenas F.J."/>
            <person name="Barrasa J.M."/>
            <person name="Sanchez-Garcia M."/>
            <person name="Camarero S."/>
            <person name="Miyauchi S."/>
            <person name="Serrano A."/>
            <person name="Linde D."/>
            <person name="Babiker R."/>
            <person name="Drula E."/>
            <person name="Ayuso-Fernandez I."/>
            <person name="Pacheco R."/>
            <person name="Padilla G."/>
            <person name="Ferreira P."/>
            <person name="Barriuso J."/>
            <person name="Kellner H."/>
            <person name="Castanera R."/>
            <person name="Alfaro M."/>
            <person name="Ramirez L."/>
            <person name="Pisabarro A.G."/>
            <person name="Kuo A."/>
            <person name="Tritt A."/>
            <person name="Lipzen A."/>
            <person name="He G."/>
            <person name="Yan M."/>
            <person name="Ng V."/>
            <person name="Cullen D."/>
            <person name="Martin F."/>
            <person name="Rosso M.-N."/>
            <person name="Henrissat B."/>
            <person name="Hibbett D."/>
            <person name="Martinez A.T."/>
            <person name="Grigoriev I.V."/>
        </authorList>
    </citation>
    <scope>NUCLEOTIDE SEQUENCE</scope>
    <source>
        <strain evidence="9">AH 44721</strain>
    </source>
</reference>
<keyword evidence="3" id="KW-0805">Transcription regulation</keyword>
<dbReference type="EMBL" id="JADNYJ010000006">
    <property type="protein sequence ID" value="KAF8910555.1"/>
    <property type="molecule type" value="Genomic_DNA"/>
</dbReference>
<proteinExistence type="inferred from homology"/>
<evidence type="ECO:0000256" key="6">
    <source>
        <dbReference type="PROSITE-ProRule" id="PRU00505"/>
    </source>
</evidence>
<name>A0A9P5NZI2_GYMJU</name>
<gene>
    <name evidence="9" type="ORF">CPB84DRAFT_1763969</name>
</gene>
<evidence type="ECO:0000256" key="5">
    <source>
        <dbReference type="ARBA" id="ARBA00023242"/>
    </source>
</evidence>
<evidence type="ECO:0000256" key="1">
    <source>
        <dbReference type="ARBA" id="ARBA00004123"/>
    </source>
</evidence>
<dbReference type="InterPro" id="IPR038096">
    <property type="entry name" value="TEA/ATTS_sf"/>
</dbReference>
<dbReference type="InterPro" id="IPR000818">
    <property type="entry name" value="TEA/ATTS_dom"/>
</dbReference>
<dbReference type="GO" id="GO:0005667">
    <property type="term" value="C:transcription regulator complex"/>
    <property type="evidence" value="ECO:0007669"/>
    <property type="project" value="TreeGrafter"/>
</dbReference>
<dbReference type="GO" id="GO:0005634">
    <property type="term" value="C:nucleus"/>
    <property type="evidence" value="ECO:0007669"/>
    <property type="project" value="UniProtKB-SubCell"/>
</dbReference>
<evidence type="ECO:0000256" key="7">
    <source>
        <dbReference type="SAM" id="MobiDB-lite"/>
    </source>
</evidence>
<dbReference type="SMART" id="SM00426">
    <property type="entry name" value="TEA"/>
    <property type="match status" value="1"/>
</dbReference>
<dbReference type="PROSITE" id="PS51088">
    <property type="entry name" value="TEA_2"/>
    <property type="match status" value="1"/>
</dbReference>
<dbReference type="Proteomes" id="UP000724874">
    <property type="component" value="Unassembled WGS sequence"/>
</dbReference>
<dbReference type="OrthoDB" id="10006572at2759"/>
<dbReference type="Gene3D" id="6.10.20.40">
    <property type="entry name" value="TEA/ATTS domain"/>
    <property type="match status" value="1"/>
</dbReference>
<accession>A0A9P5NZI2</accession>
<feature type="domain" description="TEA" evidence="8">
    <location>
        <begin position="61"/>
        <end position="137"/>
    </location>
</feature>
<dbReference type="PANTHER" id="PTHR11834">
    <property type="entry name" value="TRANSCRIPTIONAL ENHANCER FACTOR TEF RELATED"/>
    <property type="match status" value="1"/>
</dbReference>
<evidence type="ECO:0000313" key="10">
    <source>
        <dbReference type="Proteomes" id="UP000724874"/>
    </source>
</evidence>
<evidence type="ECO:0000256" key="3">
    <source>
        <dbReference type="ARBA" id="ARBA00023015"/>
    </source>
</evidence>
<feature type="DNA-binding region" description="TEA" evidence="6">
    <location>
        <begin position="61"/>
        <end position="137"/>
    </location>
</feature>
<comment type="similarity">
    <text evidence="2">Belongs to the TEC1 family.</text>
</comment>
<dbReference type="PANTHER" id="PTHR11834:SF0">
    <property type="entry name" value="PROTEIN SCALLOPED"/>
    <property type="match status" value="1"/>
</dbReference>
<keyword evidence="4" id="KW-0804">Transcription</keyword>
<dbReference type="Pfam" id="PF01285">
    <property type="entry name" value="TEA"/>
    <property type="match status" value="1"/>
</dbReference>
<feature type="region of interest" description="Disordered" evidence="7">
    <location>
        <begin position="140"/>
        <end position="177"/>
    </location>
</feature>
<organism evidence="9 10">
    <name type="scientific">Gymnopilus junonius</name>
    <name type="common">Spectacular rustgill mushroom</name>
    <name type="synonym">Gymnopilus spectabilis subsp. junonius</name>
    <dbReference type="NCBI Taxonomy" id="109634"/>
    <lineage>
        <taxon>Eukaryota</taxon>
        <taxon>Fungi</taxon>
        <taxon>Dikarya</taxon>
        <taxon>Basidiomycota</taxon>
        <taxon>Agaricomycotina</taxon>
        <taxon>Agaricomycetes</taxon>
        <taxon>Agaricomycetidae</taxon>
        <taxon>Agaricales</taxon>
        <taxon>Agaricineae</taxon>
        <taxon>Hymenogastraceae</taxon>
        <taxon>Gymnopilus</taxon>
    </lineage>
</organism>
<comment type="caution">
    <text evidence="9">The sequence shown here is derived from an EMBL/GenBank/DDBJ whole genome shotgun (WGS) entry which is preliminary data.</text>
</comment>
<dbReference type="GO" id="GO:0000981">
    <property type="term" value="F:DNA-binding transcription factor activity, RNA polymerase II-specific"/>
    <property type="evidence" value="ECO:0007669"/>
    <property type="project" value="TreeGrafter"/>
</dbReference>
<evidence type="ECO:0000313" key="9">
    <source>
        <dbReference type="EMBL" id="KAF8910555.1"/>
    </source>
</evidence>
<sequence length="499" mass="54899">MPSIDWYSGPPPLPGTSKQEDGFILISTTVDELSYTPTEEQKSRDADQLQVTGRRSYKTLKGKAEAVWPPALEAALLKALELYEPEKVGSRSGRAAVRYPMRNKFISDYIFEVTNKKRTPKQVGSRLQQLRDTCKKDKILQLISSRGTPEPTSTSSRSAFSADISPSPSPPTPTVMPPAMESSIHVKIFLQSELWPSPTPSIDLANRSSSLPQTIQLAPLASSPSQPSGRLIRGKSSSSLLPFLSGHVQLPSPFPLLPQSKLVVYLAGSTVAIHEEIVSLNCMSSPMQGTGWLYSSELVPNFWSKLGYDHDIEQYTVIQTLRTAIPARPSGSDSNRVISIVYKFGTTADTSSGPQRRLSNDTSYSSGSDFSSQSTLSSSTMDSNIPYTQYAQSQPLQKFEEDLDSKSVQPRALNYNYHVQPSFGMGPSSGNPMPIPFTTSQHYCGVPLSRDVSEKYDTYGTCPQPEFGSYYHASSNLNYSADLSNQAFYFQNFGYPSYS</sequence>
<dbReference type="InterPro" id="IPR050937">
    <property type="entry name" value="TEC1_TEAD_TF"/>
</dbReference>
<evidence type="ECO:0000256" key="2">
    <source>
        <dbReference type="ARBA" id="ARBA00008421"/>
    </source>
</evidence>